<dbReference type="STRING" id="131310.A0A0N4ZXB0"/>
<feature type="active site" description="Proton acceptor" evidence="4">
    <location>
        <position position="380"/>
    </location>
</feature>
<accession>A0A0N4ZXB0</accession>
<feature type="active site" description="Proton acceptor" evidence="4">
    <location>
        <position position="350"/>
    </location>
</feature>
<dbReference type="InterPro" id="IPR002155">
    <property type="entry name" value="Thiolase"/>
</dbReference>
<proteinExistence type="inferred from homology"/>
<dbReference type="InterPro" id="IPR020617">
    <property type="entry name" value="Thiolase_C"/>
</dbReference>
<dbReference type="InterPro" id="IPR020613">
    <property type="entry name" value="Thiolase_CS"/>
</dbReference>
<dbReference type="Pfam" id="PF00108">
    <property type="entry name" value="Thiolase_N"/>
    <property type="match status" value="1"/>
</dbReference>
<keyword evidence="2 5" id="KW-0808">Transferase</keyword>
<dbReference type="SUPFAM" id="SSF53901">
    <property type="entry name" value="Thiolase-like"/>
    <property type="match status" value="2"/>
</dbReference>
<dbReference type="CDD" id="cd00751">
    <property type="entry name" value="thiolase"/>
    <property type="match status" value="1"/>
</dbReference>
<dbReference type="GO" id="GO:0006635">
    <property type="term" value="P:fatty acid beta-oxidation"/>
    <property type="evidence" value="ECO:0007669"/>
    <property type="project" value="TreeGrafter"/>
</dbReference>
<evidence type="ECO:0000256" key="5">
    <source>
        <dbReference type="RuleBase" id="RU003557"/>
    </source>
</evidence>
<feature type="active site" description="Acyl-thioester intermediate" evidence="4">
    <location>
        <position position="91"/>
    </location>
</feature>
<dbReference type="InterPro" id="IPR020616">
    <property type="entry name" value="Thiolase_N"/>
</dbReference>
<dbReference type="Gene3D" id="3.40.47.10">
    <property type="match status" value="2"/>
</dbReference>
<dbReference type="PIRSF" id="PIRSF000429">
    <property type="entry name" value="Ac-CoA_Ac_transf"/>
    <property type="match status" value="1"/>
</dbReference>
<dbReference type="PROSITE" id="PS00737">
    <property type="entry name" value="THIOLASE_2"/>
    <property type="match status" value="1"/>
</dbReference>
<feature type="domain" description="Thiolase N-terminal" evidence="6">
    <location>
        <begin position="6"/>
        <end position="263"/>
    </location>
</feature>
<reference evidence="9" key="1">
    <citation type="submission" date="2017-02" db="UniProtKB">
        <authorList>
            <consortium name="WormBaseParasite"/>
        </authorList>
    </citation>
    <scope>IDENTIFICATION</scope>
</reference>
<sequence>MAAKDIFIIGAKRTPFGKFGGSLKDITATKLQTITNTAVLKSAGIKPDDVDHIVIGNVIPSSQCAPYLARHSGLYAKIPETVPALTINRLCGSGFQSAICGATQIMTGDSEVVLTGGVENMSQIPFAVRDTRFGTTLGKNYGLEDVLWSTMVDRYCELPMAITAEKLGAKYGLTREDVDKFALRSQQHFASAVKNGYFKNEITSVSIKGRKGETSFISDEHPRETTLEILSKLPPVFKKDGLVTAGNASGICDGAASVLLASEKAVKRMNCKPLARIVGWGIAGVNPSIMGIGPVPAIKQVLKKSGLNMGDIDLIEVNEAFAAQALSVQNELEIDDEKFNVNGGAIAVGHPLGASGSRILTHLVYEMQRRNVRYSIGSACIGGGQGIAVLLENVV</sequence>
<keyword evidence="3 5" id="KW-0012">Acyltransferase</keyword>
<name>A0A0N4ZXB0_PARTI</name>
<dbReference type="AlphaFoldDB" id="A0A0N4ZXB0"/>
<evidence type="ECO:0000259" key="6">
    <source>
        <dbReference type="Pfam" id="PF00108"/>
    </source>
</evidence>
<dbReference type="GO" id="GO:0005739">
    <property type="term" value="C:mitochondrion"/>
    <property type="evidence" value="ECO:0007669"/>
    <property type="project" value="TreeGrafter"/>
</dbReference>
<protein>
    <submittedName>
        <fullName evidence="9">3-ketoacyl-CoA thiolase, mitochondrial</fullName>
    </submittedName>
</protein>
<dbReference type="PANTHER" id="PTHR18919">
    <property type="entry name" value="ACETYL-COA C-ACYLTRANSFERASE"/>
    <property type="match status" value="1"/>
</dbReference>
<comment type="similarity">
    <text evidence="1 5">Belongs to the thiolase-like superfamily. Thiolase family.</text>
</comment>
<feature type="domain" description="Thiolase C-terminal" evidence="7">
    <location>
        <begin position="272"/>
        <end position="392"/>
    </location>
</feature>
<dbReference type="PANTHER" id="PTHR18919:SF107">
    <property type="entry name" value="ACETYL-COA ACETYLTRANSFERASE, CYTOSOLIC"/>
    <property type="match status" value="1"/>
</dbReference>
<organism evidence="8 9">
    <name type="scientific">Parastrongyloides trichosuri</name>
    <name type="common">Possum-specific nematode worm</name>
    <dbReference type="NCBI Taxonomy" id="131310"/>
    <lineage>
        <taxon>Eukaryota</taxon>
        <taxon>Metazoa</taxon>
        <taxon>Ecdysozoa</taxon>
        <taxon>Nematoda</taxon>
        <taxon>Chromadorea</taxon>
        <taxon>Rhabditida</taxon>
        <taxon>Tylenchina</taxon>
        <taxon>Panagrolaimomorpha</taxon>
        <taxon>Strongyloidoidea</taxon>
        <taxon>Strongyloididae</taxon>
        <taxon>Parastrongyloides</taxon>
    </lineage>
</organism>
<dbReference type="GO" id="GO:0003985">
    <property type="term" value="F:acetyl-CoA C-acetyltransferase activity"/>
    <property type="evidence" value="ECO:0007669"/>
    <property type="project" value="TreeGrafter"/>
</dbReference>
<keyword evidence="8" id="KW-1185">Reference proteome</keyword>
<evidence type="ECO:0000256" key="4">
    <source>
        <dbReference type="PIRSR" id="PIRSR000429-1"/>
    </source>
</evidence>
<evidence type="ECO:0000313" key="9">
    <source>
        <dbReference type="WBParaSite" id="PTRK_0001332400.1"/>
    </source>
</evidence>
<dbReference type="FunFam" id="3.40.47.10:FF:000010">
    <property type="entry name" value="Acetyl-CoA acetyltransferase (Thiolase)"/>
    <property type="match status" value="1"/>
</dbReference>
<evidence type="ECO:0000256" key="1">
    <source>
        <dbReference type="ARBA" id="ARBA00010982"/>
    </source>
</evidence>
<evidence type="ECO:0000313" key="8">
    <source>
        <dbReference type="Proteomes" id="UP000038045"/>
    </source>
</evidence>
<dbReference type="NCBIfam" id="TIGR01930">
    <property type="entry name" value="AcCoA-C-Actrans"/>
    <property type="match status" value="1"/>
</dbReference>
<evidence type="ECO:0000256" key="3">
    <source>
        <dbReference type="ARBA" id="ARBA00023315"/>
    </source>
</evidence>
<dbReference type="WBParaSite" id="PTRK_0001332400.1">
    <property type="protein sequence ID" value="PTRK_0001332400.1"/>
    <property type="gene ID" value="PTRK_0001332400"/>
</dbReference>
<dbReference type="InterPro" id="IPR016039">
    <property type="entry name" value="Thiolase-like"/>
</dbReference>
<evidence type="ECO:0000256" key="2">
    <source>
        <dbReference type="ARBA" id="ARBA00022679"/>
    </source>
</evidence>
<evidence type="ECO:0000259" key="7">
    <source>
        <dbReference type="Pfam" id="PF02803"/>
    </source>
</evidence>
<dbReference type="Proteomes" id="UP000038045">
    <property type="component" value="Unplaced"/>
</dbReference>
<dbReference type="Pfam" id="PF02803">
    <property type="entry name" value="Thiolase_C"/>
    <property type="match status" value="1"/>
</dbReference>